<reference evidence="2" key="1">
    <citation type="submission" date="2020-10" db="EMBL/GenBank/DDBJ databases">
        <title>Taxonomic study of unclassified bacteria belonging to the class Ktedonobacteria.</title>
        <authorList>
            <person name="Yabe S."/>
            <person name="Wang C.M."/>
            <person name="Zheng Y."/>
            <person name="Sakai Y."/>
            <person name="Cavaletti L."/>
            <person name="Monciardini P."/>
            <person name="Donadio S."/>
        </authorList>
    </citation>
    <scope>NUCLEOTIDE SEQUENCE</scope>
    <source>
        <strain evidence="2">ID150040</strain>
    </source>
</reference>
<accession>A0A8J3N570</accession>
<dbReference type="GO" id="GO:0007165">
    <property type="term" value="P:signal transduction"/>
    <property type="evidence" value="ECO:0007669"/>
    <property type="project" value="InterPro"/>
</dbReference>
<dbReference type="Gene3D" id="3.40.50.10140">
    <property type="entry name" value="Toll/interleukin-1 receptor homology (TIR) domain"/>
    <property type="match status" value="1"/>
</dbReference>
<dbReference type="Pfam" id="PF13676">
    <property type="entry name" value="TIR_2"/>
    <property type="match status" value="1"/>
</dbReference>
<dbReference type="SUPFAM" id="SSF52200">
    <property type="entry name" value="Toll/Interleukin receptor TIR domain"/>
    <property type="match status" value="1"/>
</dbReference>
<evidence type="ECO:0000259" key="1">
    <source>
        <dbReference type="Pfam" id="PF13676"/>
    </source>
</evidence>
<dbReference type="InterPro" id="IPR000157">
    <property type="entry name" value="TIR_dom"/>
</dbReference>
<dbReference type="Proteomes" id="UP000597444">
    <property type="component" value="Unassembled WGS sequence"/>
</dbReference>
<name>A0A8J3N570_9CHLR</name>
<protein>
    <recommendedName>
        <fullName evidence="1">TIR domain-containing protein</fullName>
    </recommendedName>
</protein>
<keyword evidence="3" id="KW-1185">Reference proteome</keyword>
<dbReference type="RefSeq" id="WP_220209475.1">
    <property type="nucleotide sequence ID" value="NZ_BNJK01000002.1"/>
</dbReference>
<comment type="caution">
    <text evidence="2">The sequence shown here is derived from an EMBL/GenBank/DDBJ whole genome shotgun (WGS) entry which is preliminary data.</text>
</comment>
<sequence>MDEQQQGEQGIDFFISSRSTGKDQAWAEWIAWELEQAGYRVHFQGWDVHPRSNVVKAMGDAAMCAECALLMQGFKSQHAHLSSSTQMPRVRI</sequence>
<evidence type="ECO:0000313" key="3">
    <source>
        <dbReference type="Proteomes" id="UP000597444"/>
    </source>
</evidence>
<dbReference type="AlphaFoldDB" id="A0A8J3N570"/>
<feature type="domain" description="TIR" evidence="1">
    <location>
        <begin position="13"/>
        <end position="70"/>
    </location>
</feature>
<dbReference type="EMBL" id="BNJK01000002">
    <property type="protein sequence ID" value="GHO98784.1"/>
    <property type="molecule type" value="Genomic_DNA"/>
</dbReference>
<dbReference type="InterPro" id="IPR035897">
    <property type="entry name" value="Toll_tir_struct_dom_sf"/>
</dbReference>
<evidence type="ECO:0000313" key="2">
    <source>
        <dbReference type="EMBL" id="GHO98784.1"/>
    </source>
</evidence>
<proteinExistence type="predicted"/>
<gene>
    <name evidence="2" type="ORF">KSF_088320</name>
</gene>
<organism evidence="2 3">
    <name type="scientific">Reticulibacter mediterranei</name>
    <dbReference type="NCBI Taxonomy" id="2778369"/>
    <lineage>
        <taxon>Bacteria</taxon>
        <taxon>Bacillati</taxon>
        <taxon>Chloroflexota</taxon>
        <taxon>Ktedonobacteria</taxon>
        <taxon>Ktedonobacterales</taxon>
        <taxon>Reticulibacteraceae</taxon>
        <taxon>Reticulibacter</taxon>
    </lineage>
</organism>